<accession>A0A7J6R405</accession>
<dbReference type="AlphaFoldDB" id="A0A7J6R405"/>
<reference evidence="2 3" key="1">
    <citation type="submission" date="2020-04" db="EMBL/GenBank/DDBJ databases">
        <title>Perkinsus olseni comparative genomics.</title>
        <authorList>
            <person name="Bogema D.R."/>
        </authorList>
    </citation>
    <scope>NUCLEOTIDE SEQUENCE [LARGE SCALE GENOMIC DNA]</scope>
    <source>
        <strain evidence="2 3">ATCC PRA-207</strain>
    </source>
</reference>
<gene>
    <name evidence="2" type="ORF">FOZ63_005550</name>
</gene>
<feature type="region of interest" description="Disordered" evidence="1">
    <location>
        <begin position="57"/>
        <end position="115"/>
    </location>
</feature>
<organism evidence="2 3">
    <name type="scientific">Perkinsus olseni</name>
    <name type="common">Perkinsus atlanticus</name>
    <dbReference type="NCBI Taxonomy" id="32597"/>
    <lineage>
        <taxon>Eukaryota</taxon>
        <taxon>Sar</taxon>
        <taxon>Alveolata</taxon>
        <taxon>Perkinsozoa</taxon>
        <taxon>Perkinsea</taxon>
        <taxon>Perkinsida</taxon>
        <taxon>Perkinsidae</taxon>
        <taxon>Perkinsus</taxon>
    </lineage>
</organism>
<comment type="caution">
    <text evidence="2">The sequence shown here is derived from an EMBL/GenBank/DDBJ whole genome shotgun (WGS) entry which is preliminary data.</text>
</comment>
<keyword evidence="3" id="KW-1185">Reference proteome</keyword>
<evidence type="ECO:0000313" key="2">
    <source>
        <dbReference type="EMBL" id="KAF4715348.1"/>
    </source>
</evidence>
<name>A0A7J6R405_PEROL</name>
<dbReference type="EMBL" id="JABANO010028316">
    <property type="protein sequence ID" value="KAF4715348.1"/>
    <property type="molecule type" value="Genomic_DNA"/>
</dbReference>
<protein>
    <submittedName>
        <fullName evidence="2">Uncharacterized protein</fullName>
    </submittedName>
</protein>
<sequence>DKAQSLMCRLLRKEADKRPPIHDVVHAAWLQHLLTDDLDDEDSSSLLCTSGGIETNASTSATGGGLGSSTTTWTPTRKRAKSEERVPIRGSGLTALNAGRPSTSHRRGTRGISPSKLTEDDAIAKLERLGYNRDEILLQIRDGNSHLSKLYHRFLLSMNT</sequence>
<feature type="non-terminal residue" evidence="2">
    <location>
        <position position="160"/>
    </location>
</feature>
<evidence type="ECO:0000256" key="1">
    <source>
        <dbReference type="SAM" id="MobiDB-lite"/>
    </source>
</evidence>
<dbReference type="Proteomes" id="UP000553632">
    <property type="component" value="Unassembled WGS sequence"/>
</dbReference>
<proteinExistence type="predicted"/>
<evidence type="ECO:0000313" key="3">
    <source>
        <dbReference type="Proteomes" id="UP000553632"/>
    </source>
</evidence>